<evidence type="ECO:0008006" key="3">
    <source>
        <dbReference type="Google" id="ProtNLM"/>
    </source>
</evidence>
<feature type="transmembrane region" description="Helical" evidence="1">
    <location>
        <begin position="148"/>
        <end position="166"/>
    </location>
</feature>
<dbReference type="Gene3D" id="3.40.50.150">
    <property type="entry name" value="Vaccinia Virus protein VP39"/>
    <property type="match status" value="1"/>
</dbReference>
<gene>
    <name evidence="2" type="ORF">Q3M24_08185</name>
</gene>
<feature type="transmembrane region" description="Helical" evidence="1">
    <location>
        <begin position="574"/>
        <end position="598"/>
    </location>
</feature>
<feature type="transmembrane region" description="Helical" evidence="1">
    <location>
        <begin position="20"/>
        <end position="40"/>
    </location>
</feature>
<feature type="transmembrane region" description="Helical" evidence="1">
    <location>
        <begin position="741"/>
        <end position="763"/>
    </location>
</feature>
<keyword evidence="1" id="KW-1133">Transmembrane helix</keyword>
<feature type="transmembrane region" description="Helical" evidence="1">
    <location>
        <begin position="706"/>
        <end position="729"/>
    </location>
</feature>
<feature type="transmembrane region" description="Helical" evidence="1">
    <location>
        <begin position="76"/>
        <end position="95"/>
    </location>
</feature>
<reference evidence="2" key="2">
    <citation type="submission" date="2024-06" db="EMBL/GenBank/DDBJ databases">
        <authorList>
            <person name="Plum-Jensen L.E."/>
            <person name="Schramm A."/>
            <person name="Marshall I.P.G."/>
        </authorList>
    </citation>
    <scope>NUCLEOTIDE SEQUENCE</scope>
    <source>
        <strain evidence="2">Rat1</strain>
    </source>
</reference>
<feature type="transmembrane region" description="Helical" evidence="1">
    <location>
        <begin position="769"/>
        <end position="790"/>
    </location>
</feature>
<dbReference type="InterPro" id="IPR029063">
    <property type="entry name" value="SAM-dependent_MTases_sf"/>
</dbReference>
<dbReference type="AlphaFoldDB" id="A0AAU8LZW5"/>
<feature type="transmembrane region" description="Helical" evidence="1">
    <location>
        <begin position="46"/>
        <end position="67"/>
    </location>
</feature>
<feature type="transmembrane region" description="Helical" evidence="1">
    <location>
        <begin position="115"/>
        <end position="136"/>
    </location>
</feature>
<proteinExistence type="predicted"/>
<feature type="transmembrane region" description="Helical" evidence="1">
    <location>
        <begin position="172"/>
        <end position="190"/>
    </location>
</feature>
<dbReference type="EMBL" id="CP159373">
    <property type="protein sequence ID" value="XCN74706.1"/>
    <property type="molecule type" value="Genomic_DNA"/>
</dbReference>
<evidence type="ECO:0000313" key="2">
    <source>
        <dbReference type="EMBL" id="XCN74706.1"/>
    </source>
</evidence>
<keyword evidence="1" id="KW-0812">Transmembrane</keyword>
<feature type="transmembrane region" description="Helical" evidence="1">
    <location>
        <begin position="674"/>
        <end position="694"/>
    </location>
</feature>
<feature type="transmembrane region" description="Helical" evidence="1">
    <location>
        <begin position="197"/>
        <end position="213"/>
    </location>
</feature>
<reference evidence="2" key="1">
    <citation type="journal article" date="2024" name="Syst. Appl. Microbiol.">
        <title>First single-strain enrichments of Electrothrix cable bacteria, description of E. aestuarii sp. nov. and E. rattekaaiensis sp. nov., and proposal of a cable bacteria taxonomy following the rules of the SeqCode.</title>
        <authorList>
            <person name="Plum-Jensen L.E."/>
            <person name="Schramm A."/>
            <person name="Marshall I.P.G."/>
        </authorList>
    </citation>
    <scope>NUCLEOTIDE SEQUENCE</scope>
    <source>
        <strain evidence="2">Rat1</strain>
    </source>
</reference>
<accession>A0AAU8LZW5</accession>
<protein>
    <recommendedName>
        <fullName evidence="3">Spermine/spermidine synthase</fullName>
    </recommendedName>
</protein>
<feature type="transmembrane region" description="Helical" evidence="1">
    <location>
        <begin position="640"/>
        <end position="662"/>
    </location>
</feature>
<evidence type="ECO:0000256" key="1">
    <source>
        <dbReference type="SAM" id="Phobius"/>
    </source>
</evidence>
<name>A0AAU8LZW5_9BACT</name>
<dbReference type="SUPFAM" id="SSF53335">
    <property type="entry name" value="S-adenosyl-L-methionine-dependent methyltransferases"/>
    <property type="match status" value="1"/>
</dbReference>
<sequence length="803" mass="89213">MENKKNVNTTLRPVQGYVAFIALSTLFYELALIRILDVLWYPHFSYMVITLALLGFGIAGVMTSIFAHRLAWTPKVALPLTFFLAISYLGVFVLLSVLRVDFNEFSSVSSLGIKVFLSFSGLLVPFFLSGFILSLLFTEHVQAFGRLYAWDLAGAALGCILVPLLIPSFGGPGLLFAVSGLTFAGAAILTRTKIARTAFLSLAVLVTLFPFLVKEQDYLEIPFHMNKRGIVDLTGKPPLQTIWDRIARIDLIKYAKKYTWIAYDGGTQTSYYYDFDGDYKKLRQNLPEETTHHFWDRFVYASHWLKEGTDAKVLIIGAAGGQETKAAVTFGASEVDAVEMVGSVIRLGKQQYALEPYTNPVVNAVQGEGRSFLRAGKKTYDIIQMMSNHTSASISSGSGAVSPNYLQTVDAYEEYFSHLSENGVLHINHHVYPKMVLTAGQAWKNMSRGDFARHMLIYYSSEWYNLPTLFIKMQPWTQQEFDRVHLLMGDRFKLLHNPLDPAGSALKPEFFSGKLSPELEKNIPYRMHVPTDNQPYFNHFRKRFAPVSFREPYVDKSLKVLLNDSIKNGVPMDVIHLIVTAGAALALAVLCLFAPLLFSKVGRTPWKGKSAFVTYFACLGAGFISIELIFIQLFHKLIGYPLYTYAAVVFAFLIAAGTGSYLTDKFSLDKTKMVRFLPFVGIPIYGTLLLLLRGPLLDFFLQWPTWIRLLGSVALIFPLGTFLGMPFAIGIAGSHAKGRGAVGWAWAVNGLFTVLGSVFSVLAATYFGFLITLSAAFLIYILAALLLPGFTAPVIPKKIGAVS</sequence>
<feature type="transmembrane region" description="Helical" evidence="1">
    <location>
        <begin position="610"/>
        <end position="634"/>
    </location>
</feature>
<keyword evidence="1" id="KW-0472">Membrane</keyword>
<organism evidence="2">
    <name type="scientific">Candidatus Electrothrix aestuarii</name>
    <dbReference type="NCBI Taxonomy" id="3062594"/>
    <lineage>
        <taxon>Bacteria</taxon>
        <taxon>Pseudomonadati</taxon>
        <taxon>Thermodesulfobacteriota</taxon>
        <taxon>Desulfobulbia</taxon>
        <taxon>Desulfobulbales</taxon>
        <taxon>Desulfobulbaceae</taxon>
        <taxon>Candidatus Electrothrix</taxon>
    </lineage>
</organism>
<dbReference type="KEGG" id="eaj:Q3M24_08185"/>